<organism evidence="2 3">
    <name type="scientific">Desulfomicrobium apsheronum</name>
    <dbReference type="NCBI Taxonomy" id="52560"/>
    <lineage>
        <taxon>Bacteria</taxon>
        <taxon>Pseudomonadati</taxon>
        <taxon>Thermodesulfobacteriota</taxon>
        <taxon>Desulfovibrionia</taxon>
        <taxon>Desulfovibrionales</taxon>
        <taxon>Desulfomicrobiaceae</taxon>
        <taxon>Desulfomicrobium</taxon>
    </lineage>
</organism>
<dbReference type="STRING" id="52560.SAMN04488082_11510"/>
<gene>
    <name evidence="2" type="ORF">SAMN04488082_11510</name>
</gene>
<evidence type="ECO:0000313" key="3">
    <source>
        <dbReference type="Proteomes" id="UP000198635"/>
    </source>
</evidence>
<dbReference type="InterPro" id="IPR029002">
    <property type="entry name" value="PLPC/GPLD1"/>
</dbReference>
<dbReference type="RefSeq" id="WP_092376693.1">
    <property type="nucleotide sequence ID" value="NZ_FORX01000015.1"/>
</dbReference>
<dbReference type="Pfam" id="PF00882">
    <property type="entry name" value="Zn_dep_PLPC"/>
    <property type="match status" value="1"/>
</dbReference>
<dbReference type="EMBL" id="FORX01000015">
    <property type="protein sequence ID" value="SFK13584.1"/>
    <property type="molecule type" value="Genomic_DNA"/>
</dbReference>
<dbReference type="Proteomes" id="UP000198635">
    <property type="component" value="Unassembled WGS sequence"/>
</dbReference>
<protein>
    <submittedName>
        <fullName evidence="2">Zinc dependent phospholipase C</fullName>
    </submittedName>
</protein>
<accession>A0A1I3X1Q9</accession>
<name>A0A1I3X1Q9_9BACT</name>
<reference evidence="3" key="1">
    <citation type="submission" date="2016-10" db="EMBL/GenBank/DDBJ databases">
        <authorList>
            <person name="Varghese N."/>
            <person name="Submissions S."/>
        </authorList>
    </citation>
    <scope>NUCLEOTIDE SEQUENCE [LARGE SCALE GENOMIC DNA]</scope>
    <source>
        <strain evidence="3">DSM 5918</strain>
    </source>
</reference>
<keyword evidence="3" id="KW-1185">Reference proteome</keyword>
<evidence type="ECO:0000259" key="1">
    <source>
        <dbReference type="Pfam" id="PF00882"/>
    </source>
</evidence>
<sequence length="296" mass="33373">MALLFAFILLILLPGEALAWGPGVHMAIGNHVLTHVHLLAPGVAAVLTAHPEQFLYGCLSADIFIGKGSKFTPTHSHNWDTGKALLRQAEDGKAQAYAYGYLSHLAADVIAHNYLVPNMLGFSAGRGKFAHTYVEMLADLQVEWPRNQASRIFRIPHPEADNSLVLTMGQKKLPFTIKKRIFRQSLHLVEEKSYKRSLRLFRGFLPFARKEAFITEAITHAQDLVMDLLRNPQRSPVLECDPIGSQNLDQVRRFQRKQRSYYNARGEGIIFPMDTRLEPCLQDFGGTDDRFSQFSA</sequence>
<dbReference type="AlphaFoldDB" id="A0A1I3X1Q9"/>
<feature type="domain" description="Phospholipase C/D" evidence="1">
    <location>
        <begin position="24"/>
        <end position="167"/>
    </location>
</feature>
<evidence type="ECO:0000313" key="2">
    <source>
        <dbReference type="EMBL" id="SFK13584.1"/>
    </source>
</evidence>
<dbReference type="OrthoDB" id="9786483at2"/>
<proteinExistence type="predicted"/>